<dbReference type="AlphaFoldDB" id="X1CU06"/>
<sequence length="58" mass="6781">ISISCESEDEVKKLLDRVKKYSKRRAFFEKIQRGNEVTWITPPALSYVLNVLKKAILQ</sequence>
<feature type="non-terminal residue" evidence="1">
    <location>
        <position position="1"/>
    </location>
</feature>
<organism evidence="1">
    <name type="scientific">marine sediment metagenome</name>
    <dbReference type="NCBI Taxonomy" id="412755"/>
    <lineage>
        <taxon>unclassified sequences</taxon>
        <taxon>metagenomes</taxon>
        <taxon>ecological metagenomes</taxon>
    </lineage>
</organism>
<proteinExistence type="predicted"/>
<comment type="caution">
    <text evidence="1">The sequence shown here is derived from an EMBL/GenBank/DDBJ whole genome shotgun (WGS) entry which is preliminary data.</text>
</comment>
<protein>
    <submittedName>
        <fullName evidence="1">Uncharacterized protein</fullName>
    </submittedName>
</protein>
<accession>X1CU06</accession>
<name>X1CU06_9ZZZZ</name>
<gene>
    <name evidence="1" type="ORF">S01H4_54182</name>
</gene>
<dbReference type="EMBL" id="BART01031157">
    <property type="protein sequence ID" value="GAH11297.1"/>
    <property type="molecule type" value="Genomic_DNA"/>
</dbReference>
<reference evidence="1" key="1">
    <citation type="journal article" date="2014" name="Front. Microbiol.">
        <title>High frequency of phylogenetically diverse reductive dehalogenase-homologous genes in deep subseafloor sedimentary metagenomes.</title>
        <authorList>
            <person name="Kawai M."/>
            <person name="Futagami T."/>
            <person name="Toyoda A."/>
            <person name="Takaki Y."/>
            <person name="Nishi S."/>
            <person name="Hori S."/>
            <person name="Arai W."/>
            <person name="Tsubouchi T."/>
            <person name="Morono Y."/>
            <person name="Uchiyama I."/>
            <person name="Ito T."/>
            <person name="Fujiyama A."/>
            <person name="Inagaki F."/>
            <person name="Takami H."/>
        </authorList>
    </citation>
    <scope>NUCLEOTIDE SEQUENCE</scope>
    <source>
        <strain evidence="1">Expedition CK06-06</strain>
    </source>
</reference>
<evidence type="ECO:0000313" key="1">
    <source>
        <dbReference type="EMBL" id="GAH11297.1"/>
    </source>
</evidence>